<reference evidence="1 2" key="1">
    <citation type="submission" date="2024-01" db="EMBL/GenBank/DDBJ databases">
        <title>A draft genome for a cacao thread blight-causing isolate of Paramarasmius palmivorus.</title>
        <authorList>
            <person name="Baruah I.K."/>
            <person name="Bukari Y."/>
            <person name="Amoako-Attah I."/>
            <person name="Meinhardt L.W."/>
            <person name="Bailey B.A."/>
            <person name="Cohen S.P."/>
        </authorList>
    </citation>
    <scope>NUCLEOTIDE SEQUENCE [LARGE SCALE GENOMIC DNA]</scope>
    <source>
        <strain evidence="1 2">GH-12</strain>
    </source>
</reference>
<organism evidence="1 2">
    <name type="scientific">Paramarasmius palmivorus</name>
    <dbReference type="NCBI Taxonomy" id="297713"/>
    <lineage>
        <taxon>Eukaryota</taxon>
        <taxon>Fungi</taxon>
        <taxon>Dikarya</taxon>
        <taxon>Basidiomycota</taxon>
        <taxon>Agaricomycotina</taxon>
        <taxon>Agaricomycetes</taxon>
        <taxon>Agaricomycetidae</taxon>
        <taxon>Agaricales</taxon>
        <taxon>Marasmiineae</taxon>
        <taxon>Marasmiaceae</taxon>
        <taxon>Paramarasmius</taxon>
    </lineage>
</organism>
<evidence type="ECO:0000313" key="2">
    <source>
        <dbReference type="Proteomes" id="UP001383192"/>
    </source>
</evidence>
<dbReference type="AlphaFoldDB" id="A0AAW0CGY4"/>
<accession>A0AAW0CGY4</accession>
<sequence>MLRTKPWVTFTYFGPSYVGAAAVTDHSLFPSPSTQSVTACLTALYLCRVTSLEKMLEALSSSAIPLEALYISAADGWETPDLTHKLQLPTSLQDLRIRGSSRTVICILRAASEVPSVSVTLVPGLDSNSATWQHSPGVKLAKPELLLQEPVALPRLSSFWVTDRDFWGHVGPDLFRSIHMPHLDTLILSWEHSSDWFNTRYLESLNQFLAQTPTIRHVYLINTPKETETHLVFSPFPECIIHRYCHRVSPMEWMEVRHATYEDSDSDEVSDTQSLSVASHGELVECTCPVDAVGGECPCYEPRYERPYWIRSHPWTDPYDFAA</sequence>
<keyword evidence="2" id="KW-1185">Reference proteome</keyword>
<dbReference type="Proteomes" id="UP001383192">
    <property type="component" value="Unassembled WGS sequence"/>
</dbReference>
<evidence type="ECO:0008006" key="3">
    <source>
        <dbReference type="Google" id="ProtNLM"/>
    </source>
</evidence>
<protein>
    <recommendedName>
        <fullName evidence="3">F-box protein</fullName>
    </recommendedName>
</protein>
<dbReference type="EMBL" id="JAYKXP010000042">
    <property type="protein sequence ID" value="KAK7038863.1"/>
    <property type="molecule type" value="Genomic_DNA"/>
</dbReference>
<gene>
    <name evidence="1" type="ORF">VNI00_010493</name>
</gene>
<name>A0AAW0CGY4_9AGAR</name>
<evidence type="ECO:0000313" key="1">
    <source>
        <dbReference type="EMBL" id="KAK7038863.1"/>
    </source>
</evidence>
<comment type="caution">
    <text evidence="1">The sequence shown here is derived from an EMBL/GenBank/DDBJ whole genome shotgun (WGS) entry which is preliminary data.</text>
</comment>
<proteinExistence type="predicted"/>